<dbReference type="RefSeq" id="WP_198478406.1">
    <property type="nucleotide sequence ID" value="NZ_JADGMQ010000025.1"/>
</dbReference>
<accession>A0ABS0SJC7</accession>
<comment type="caution">
    <text evidence="2">The sequence shown here is derived from an EMBL/GenBank/DDBJ whole genome shotgun (WGS) entry which is preliminary data.</text>
</comment>
<evidence type="ECO:0000313" key="3">
    <source>
        <dbReference type="Proteomes" id="UP000601789"/>
    </source>
</evidence>
<feature type="region of interest" description="Disordered" evidence="1">
    <location>
        <begin position="177"/>
        <end position="202"/>
    </location>
</feature>
<name>A0ABS0SJC7_9HYPH</name>
<keyword evidence="3" id="KW-1185">Reference proteome</keyword>
<evidence type="ECO:0000256" key="1">
    <source>
        <dbReference type="SAM" id="MobiDB-lite"/>
    </source>
</evidence>
<reference evidence="2 3" key="1">
    <citation type="submission" date="2020-10" db="EMBL/GenBank/DDBJ databases">
        <title>Aquamicrobium zhengzhouensis sp. nov., a exopolysaccharide producing bacterium isolated from farmland soil.</title>
        <authorList>
            <person name="Wang X."/>
        </authorList>
    </citation>
    <scope>NUCLEOTIDE SEQUENCE [LARGE SCALE GENOMIC DNA]</scope>
    <source>
        <strain evidence="3">cd-1</strain>
    </source>
</reference>
<dbReference type="Proteomes" id="UP000601789">
    <property type="component" value="Unassembled WGS sequence"/>
</dbReference>
<sequence length="232" mass="26207">MDTPVERDLTALRTIVAALVAMAGASRATLPRHLYRSLLWLVRPAEAVVRRLVIVLARDMALPASALRFYRSQERARCGAQRSLPKSVPLLDPLKRFGRARPSRHGVSRISLPGVSAPFMIAPRHVAQPDDLIDATRLKARLDALQRVLRNPEPLALRMARWQAKLRFQLNAIHAQEASHRRRSQRISPLRPGHPPGHFPASRRLADRHRVHDLLEHAQELALFAMTRPDTS</sequence>
<proteinExistence type="predicted"/>
<gene>
    <name evidence="2" type="ORF">IOD40_19650</name>
</gene>
<protein>
    <submittedName>
        <fullName evidence="2">Uncharacterized protein</fullName>
    </submittedName>
</protein>
<evidence type="ECO:0000313" key="2">
    <source>
        <dbReference type="EMBL" id="MBI1622870.1"/>
    </source>
</evidence>
<dbReference type="EMBL" id="JADGMQ010000025">
    <property type="protein sequence ID" value="MBI1622870.1"/>
    <property type="molecule type" value="Genomic_DNA"/>
</dbReference>
<organism evidence="2 3">
    <name type="scientific">Aquamicrobium zhengzhouense</name>
    <dbReference type="NCBI Taxonomy" id="2781738"/>
    <lineage>
        <taxon>Bacteria</taxon>
        <taxon>Pseudomonadati</taxon>
        <taxon>Pseudomonadota</taxon>
        <taxon>Alphaproteobacteria</taxon>
        <taxon>Hyphomicrobiales</taxon>
        <taxon>Phyllobacteriaceae</taxon>
        <taxon>Aquamicrobium</taxon>
    </lineage>
</organism>